<sequence length="42" mass="4658">MKSRRRAARGRELTRTVAIRQEALKESNDELTALVLGCDATA</sequence>
<keyword evidence="2" id="KW-1185">Reference proteome</keyword>
<dbReference type="AlphaFoldDB" id="A0A0K1PRN1"/>
<proteinExistence type="predicted"/>
<evidence type="ECO:0000313" key="2">
    <source>
        <dbReference type="Proteomes" id="UP000064967"/>
    </source>
</evidence>
<dbReference type="EMBL" id="CP012333">
    <property type="protein sequence ID" value="AKU96188.1"/>
    <property type="molecule type" value="Genomic_DNA"/>
</dbReference>
<protein>
    <submittedName>
        <fullName evidence="1">Uncharacterized protein</fullName>
    </submittedName>
</protein>
<organism evidence="1 2">
    <name type="scientific">Labilithrix luteola</name>
    <dbReference type="NCBI Taxonomy" id="1391654"/>
    <lineage>
        <taxon>Bacteria</taxon>
        <taxon>Pseudomonadati</taxon>
        <taxon>Myxococcota</taxon>
        <taxon>Polyangia</taxon>
        <taxon>Polyangiales</taxon>
        <taxon>Labilitrichaceae</taxon>
        <taxon>Labilithrix</taxon>
    </lineage>
</organism>
<reference evidence="1 2" key="1">
    <citation type="submission" date="2015-08" db="EMBL/GenBank/DDBJ databases">
        <authorList>
            <person name="Babu N.S."/>
            <person name="Beckwith C.J."/>
            <person name="Beseler K.G."/>
            <person name="Brison A."/>
            <person name="Carone J.V."/>
            <person name="Caskin T.P."/>
            <person name="Diamond M."/>
            <person name="Durham M.E."/>
            <person name="Foxe J.M."/>
            <person name="Go M."/>
            <person name="Henderson B.A."/>
            <person name="Jones I.B."/>
            <person name="McGettigan J.A."/>
            <person name="Micheletti S.J."/>
            <person name="Nasrallah M.E."/>
            <person name="Ortiz D."/>
            <person name="Piller C.R."/>
            <person name="Privatt S.R."/>
            <person name="Schneider S.L."/>
            <person name="Sharp S."/>
            <person name="Smith T.C."/>
            <person name="Stanton J.D."/>
            <person name="Ullery H.E."/>
            <person name="Wilson R.J."/>
            <person name="Serrano M.G."/>
            <person name="Buck G."/>
            <person name="Lee V."/>
            <person name="Wang Y."/>
            <person name="Carvalho R."/>
            <person name="Voegtly L."/>
            <person name="Shi R."/>
            <person name="Duckworth R."/>
            <person name="Johnson A."/>
            <person name="Loviza R."/>
            <person name="Walstead R."/>
            <person name="Shah Z."/>
            <person name="Kiflezghi M."/>
            <person name="Wade K."/>
            <person name="Ball S.L."/>
            <person name="Bradley K.W."/>
            <person name="Asai D.J."/>
            <person name="Bowman C.A."/>
            <person name="Russell D.A."/>
            <person name="Pope W.H."/>
            <person name="Jacobs-Sera D."/>
            <person name="Hendrix R.W."/>
            <person name="Hatfull G.F."/>
        </authorList>
    </citation>
    <scope>NUCLEOTIDE SEQUENCE [LARGE SCALE GENOMIC DNA]</scope>
    <source>
        <strain evidence="1 2">DSM 27648</strain>
    </source>
</reference>
<gene>
    <name evidence="1" type="ORF">AKJ09_02852</name>
</gene>
<dbReference type="KEGG" id="llu:AKJ09_02852"/>
<accession>A0A0K1PRN1</accession>
<dbReference type="Proteomes" id="UP000064967">
    <property type="component" value="Chromosome"/>
</dbReference>
<name>A0A0K1PRN1_9BACT</name>
<evidence type="ECO:0000313" key="1">
    <source>
        <dbReference type="EMBL" id="AKU96188.1"/>
    </source>
</evidence>
<dbReference type="STRING" id="1391654.AKJ09_02852"/>